<accession>A0ABT9M7G8</accession>
<name>A0ABT9M7G8_9THEO</name>
<evidence type="ECO:0000313" key="1">
    <source>
        <dbReference type="EMBL" id="MDP9751825.1"/>
    </source>
</evidence>
<keyword evidence="2" id="KW-1185">Reference proteome</keyword>
<comment type="caution">
    <text evidence="1">The sequence shown here is derived from an EMBL/GenBank/DDBJ whole genome shotgun (WGS) entry which is preliminary data.</text>
</comment>
<proteinExistence type="predicted"/>
<sequence>MKMSYLVDANLVINPIFPLRHVLPEILSDKEVKREDGTTFTPLRWQYKTADGGEVIVVSSNKLTPFDSMVYRTIITYRQEKGIKENHFEIPVNYIMQKTGLNFNKTVERERIENSLLKLMDTHILIEKYLKKTEKGNIREKTYFNLLSGFGYRQPETKKGRGHVKKIHVQLPQVLCDNLDNGYVARGEIETLKKVLKSPLETRIYDYLTARCAKGQEHIRNFTAFCREDVAMEKGEDGKKEVLKALDNMKKKGIIDYSVDENNNLRMKLL</sequence>
<evidence type="ECO:0000313" key="2">
    <source>
        <dbReference type="Proteomes" id="UP001223886"/>
    </source>
</evidence>
<dbReference type="Proteomes" id="UP001223886">
    <property type="component" value="Unassembled WGS sequence"/>
</dbReference>
<organism evidence="1 2">
    <name type="scientific">Thermoanaerobacter pentosaceus</name>
    <dbReference type="NCBI Taxonomy" id="694059"/>
    <lineage>
        <taxon>Bacteria</taxon>
        <taxon>Bacillati</taxon>
        <taxon>Bacillota</taxon>
        <taxon>Clostridia</taxon>
        <taxon>Thermoanaerobacterales</taxon>
        <taxon>Thermoanaerobacteraceae</taxon>
        <taxon>Thermoanaerobacter</taxon>
    </lineage>
</organism>
<protein>
    <submittedName>
        <fullName evidence="1">Uncharacterized protein</fullName>
    </submittedName>
</protein>
<gene>
    <name evidence="1" type="ORF">J2S24_002345</name>
</gene>
<dbReference type="EMBL" id="JAURUP010000035">
    <property type="protein sequence ID" value="MDP9751825.1"/>
    <property type="molecule type" value="Genomic_DNA"/>
</dbReference>
<reference evidence="1 2" key="1">
    <citation type="submission" date="2023-07" db="EMBL/GenBank/DDBJ databases">
        <title>Genomic Encyclopedia of Type Strains, Phase IV (KMG-IV): sequencing the most valuable type-strain genomes for metagenomic binning, comparative biology and taxonomic classification.</title>
        <authorList>
            <person name="Goeker M."/>
        </authorList>
    </citation>
    <scope>NUCLEOTIDE SEQUENCE [LARGE SCALE GENOMIC DNA]</scope>
    <source>
        <strain evidence="1 2">DSM 25963</strain>
    </source>
</reference>